<gene>
    <name evidence="2" type="ORF">LVIROSA_LOCUS32393</name>
</gene>
<evidence type="ECO:0000313" key="2">
    <source>
        <dbReference type="EMBL" id="CAH1446718.1"/>
    </source>
</evidence>
<feature type="region of interest" description="Disordered" evidence="1">
    <location>
        <begin position="1"/>
        <end position="25"/>
    </location>
</feature>
<accession>A0AAU9P9P0</accession>
<reference evidence="2 3" key="1">
    <citation type="submission" date="2022-01" db="EMBL/GenBank/DDBJ databases">
        <authorList>
            <person name="Xiong W."/>
            <person name="Schranz E."/>
        </authorList>
    </citation>
    <scope>NUCLEOTIDE SEQUENCE [LARGE SCALE GENOMIC DNA]</scope>
</reference>
<comment type="caution">
    <text evidence="2">The sequence shown here is derived from an EMBL/GenBank/DDBJ whole genome shotgun (WGS) entry which is preliminary data.</text>
</comment>
<organism evidence="2 3">
    <name type="scientific">Lactuca virosa</name>
    <dbReference type="NCBI Taxonomy" id="75947"/>
    <lineage>
        <taxon>Eukaryota</taxon>
        <taxon>Viridiplantae</taxon>
        <taxon>Streptophyta</taxon>
        <taxon>Embryophyta</taxon>
        <taxon>Tracheophyta</taxon>
        <taxon>Spermatophyta</taxon>
        <taxon>Magnoliopsida</taxon>
        <taxon>eudicotyledons</taxon>
        <taxon>Gunneridae</taxon>
        <taxon>Pentapetalae</taxon>
        <taxon>asterids</taxon>
        <taxon>campanulids</taxon>
        <taxon>Asterales</taxon>
        <taxon>Asteraceae</taxon>
        <taxon>Cichorioideae</taxon>
        <taxon>Cichorieae</taxon>
        <taxon>Lactucinae</taxon>
        <taxon>Lactuca</taxon>
    </lineage>
</organism>
<protein>
    <submittedName>
        <fullName evidence="2">Uncharacterized protein</fullName>
    </submittedName>
</protein>
<keyword evidence="3" id="KW-1185">Reference proteome</keyword>
<name>A0AAU9P9P0_9ASTR</name>
<evidence type="ECO:0000256" key="1">
    <source>
        <dbReference type="SAM" id="MobiDB-lite"/>
    </source>
</evidence>
<evidence type="ECO:0000313" key="3">
    <source>
        <dbReference type="Proteomes" id="UP001157418"/>
    </source>
</evidence>
<proteinExistence type="predicted"/>
<dbReference type="AlphaFoldDB" id="A0AAU9P9P0"/>
<sequence length="292" mass="33632">MVLGGGFDDDDDAHGGSITISGGKEPPTVSHQCLLSSPPYLRFNSIVVPFAEPMSSPLTSVQSPHMRIWVWKNYIWLGMRWRIRERLNREEMDESGSVSIERGRVSKSFTLAGSSQCWWWWEQIAAFGCNGEVDSMFQEKRDIQTQKIKSSSSLQVRRCGLRALGSVLLSRPEAPATTSIRRLSPSFCNYRLSYNGQVRNQPPSCFHPRSVVHHVQKHRLPLGRESNTFGLFQTFIIHIMVRKKKKNGSDKKSQQRIMRKPRMELNRKEKPLKVKIPYILTMRKIKKYGKKN</sequence>
<dbReference type="EMBL" id="CAKMRJ010005523">
    <property type="protein sequence ID" value="CAH1446718.1"/>
    <property type="molecule type" value="Genomic_DNA"/>
</dbReference>
<dbReference type="Proteomes" id="UP001157418">
    <property type="component" value="Unassembled WGS sequence"/>
</dbReference>